<evidence type="ECO:0000313" key="4">
    <source>
        <dbReference type="EMBL" id="KIR45890.1"/>
    </source>
</evidence>
<dbReference type="AlphaFoldDB" id="A0A0D0VLM0"/>
<dbReference type="Gene3D" id="1.20.120.160">
    <property type="entry name" value="HPT domain"/>
    <property type="match status" value="1"/>
</dbReference>
<dbReference type="HOGENOM" id="CLU_085158_0_1_1"/>
<proteinExistence type="predicted"/>
<keyword evidence="1" id="KW-0597">Phosphoprotein</keyword>
<dbReference type="CDD" id="cd00088">
    <property type="entry name" value="HPT"/>
    <property type="match status" value="1"/>
</dbReference>
<dbReference type="EMBL" id="KN847986">
    <property type="protein sequence ID" value="KIR45890.1"/>
    <property type="molecule type" value="Genomic_DNA"/>
</dbReference>
<reference evidence="4" key="1">
    <citation type="submission" date="2015-01" db="EMBL/GenBank/DDBJ databases">
        <title>The Genome Sequence of Cryptococcus gattii CA1280.</title>
        <authorList>
            <consortium name="The Broad Institute Genomics Platform"/>
            <person name="Cuomo C."/>
            <person name="Litvintseva A."/>
            <person name="Chen Y."/>
            <person name="Heitman J."/>
            <person name="Sun S."/>
            <person name="Springer D."/>
            <person name="Dromer F."/>
            <person name="Young S."/>
            <person name="Zeng Q."/>
            <person name="Gargeya S."/>
            <person name="Abouelleil A."/>
            <person name="Alvarado L."/>
            <person name="Chapman S.B."/>
            <person name="Gainer-Dewar J."/>
            <person name="Goldberg J."/>
            <person name="Griggs A."/>
            <person name="Gujja S."/>
            <person name="Hansen M."/>
            <person name="Howarth C."/>
            <person name="Imamovic A."/>
            <person name="Larimer J."/>
            <person name="Murphy C."/>
            <person name="Naylor J."/>
            <person name="Pearson M."/>
            <person name="Priest M."/>
            <person name="Roberts A."/>
            <person name="Saif S."/>
            <person name="Shea T."/>
            <person name="Sykes S."/>
            <person name="Wortman J."/>
            <person name="Nusbaum C."/>
            <person name="Birren B."/>
        </authorList>
    </citation>
    <scope>NUCLEOTIDE SEQUENCE [LARGE SCALE GENOMIC DNA]</scope>
    <source>
        <strain evidence="4">CA1280</strain>
    </source>
</reference>
<feature type="region of interest" description="Disordered" evidence="2">
    <location>
        <begin position="1"/>
        <end position="73"/>
    </location>
</feature>
<dbReference type="SUPFAM" id="SSF47226">
    <property type="entry name" value="Histidine-containing phosphotransfer domain, HPT domain"/>
    <property type="match status" value="1"/>
</dbReference>
<feature type="compositionally biased region" description="Low complexity" evidence="2">
    <location>
        <begin position="7"/>
        <end position="18"/>
    </location>
</feature>
<protein>
    <submittedName>
        <fullName evidence="4">Osomolarity two-component system, phosphorelay intermediate protein YPD1</fullName>
    </submittedName>
</protein>
<dbReference type="InterPro" id="IPR008207">
    <property type="entry name" value="Sig_transdc_His_kin_Hpt_dom"/>
</dbReference>
<feature type="compositionally biased region" description="Acidic residues" evidence="2">
    <location>
        <begin position="49"/>
        <end position="73"/>
    </location>
</feature>
<dbReference type="GO" id="GO:0009927">
    <property type="term" value="F:histidine phosphotransfer kinase activity"/>
    <property type="evidence" value="ECO:0007669"/>
    <property type="project" value="InterPro"/>
</dbReference>
<dbReference type="PANTHER" id="PTHR28242">
    <property type="entry name" value="PHOSPHORELAY INTERMEDIATE PROTEIN YPD1"/>
    <property type="match status" value="1"/>
</dbReference>
<evidence type="ECO:0000256" key="2">
    <source>
        <dbReference type="SAM" id="MobiDB-lite"/>
    </source>
</evidence>
<organism evidence="4">
    <name type="scientific">Cryptococcus bacillisporus CA1280</name>
    <dbReference type="NCBI Taxonomy" id="1296109"/>
    <lineage>
        <taxon>Eukaryota</taxon>
        <taxon>Fungi</taxon>
        <taxon>Dikarya</taxon>
        <taxon>Basidiomycota</taxon>
        <taxon>Agaricomycotina</taxon>
        <taxon>Tremellomycetes</taxon>
        <taxon>Tremellales</taxon>
        <taxon>Cryptococcaceae</taxon>
        <taxon>Cryptococcus</taxon>
        <taxon>Cryptococcus gattii species complex</taxon>
    </lineage>
</organism>
<evidence type="ECO:0000256" key="1">
    <source>
        <dbReference type="PROSITE-ProRule" id="PRU00110"/>
    </source>
</evidence>
<dbReference type="PANTHER" id="PTHR28242:SF52">
    <property type="entry name" value="PHOSPHORELAY INTERMEDIATE PROTEIN YPD1"/>
    <property type="match status" value="1"/>
</dbReference>
<dbReference type="InterPro" id="IPR036641">
    <property type="entry name" value="HPT_dom_sf"/>
</dbReference>
<dbReference type="Pfam" id="PF01627">
    <property type="entry name" value="Hpt"/>
    <property type="match status" value="1"/>
</dbReference>
<feature type="compositionally biased region" description="Basic and acidic residues" evidence="2">
    <location>
        <begin position="27"/>
        <end position="48"/>
    </location>
</feature>
<feature type="modified residue" description="Phosphohistidine" evidence="1">
    <location>
        <position position="138"/>
    </location>
</feature>
<dbReference type="GO" id="GO:0043424">
    <property type="term" value="F:protein histidine kinase binding"/>
    <property type="evidence" value="ECO:0007669"/>
    <property type="project" value="InterPro"/>
</dbReference>
<sequence length="209" mass="23373">MSAKIGSPSAPATASNTSDLQRTQPHPAEDDKSQQVEAMSRESSREKEGEIEEEIAAEADDESDDEEPETGDEIIDMETFQQIMDMDEEDEVDEDSDEKHSFSKGIVWGYFTQAEETFKEMEDALSHKDLAKLSSLGHFLKGSSAALGIIKVQASCEKMQHYGNLRDEEAGAHLDSAEALKRIEALLVKCKKDYKAAKNWMVKMYDDLK</sequence>
<accession>A0A0D0VLM0</accession>
<dbReference type="FunFam" id="1.20.120.160:FF:000007">
    <property type="entry name" value="Multistep phosphorelay regulator 1"/>
    <property type="match status" value="1"/>
</dbReference>
<feature type="domain" description="HPt" evidence="3">
    <location>
        <begin position="99"/>
        <end position="197"/>
    </location>
</feature>
<gene>
    <name evidence="4" type="ORF">I312_04860</name>
</gene>
<dbReference type="GO" id="GO:0000160">
    <property type="term" value="P:phosphorelay signal transduction system"/>
    <property type="evidence" value="ECO:0007669"/>
    <property type="project" value="InterPro"/>
</dbReference>
<name>A0A0D0VLM0_CRYGA</name>
<dbReference type="PROSITE" id="PS50894">
    <property type="entry name" value="HPT"/>
    <property type="match status" value="1"/>
</dbReference>
<dbReference type="GO" id="GO:0005737">
    <property type="term" value="C:cytoplasm"/>
    <property type="evidence" value="ECO:0007669"/>
    <property type="project" value="TreeGrafter"/>
</dbReference>
<dbReference type="OrthoDB" id="1673781at2759"/>
<evidence type="ECO:0000259" key="3">
    <source>
        <dbReference type="PROSITE" id="PS50894"/>
    </source>
</evidence>
<dbReference type="InterPro" id="IPR045871">
    <property type="entry name" value="AHP1-5/YPD1"/>
</dbReference>
<dbReference type="GO" id="GO:0005634">
    <property type="term" value="C:nucleus"/>
    <property type="evidence" value="ECO:0007669"/>
    <property type="project" value="TreeGrafter"/>
</dbReference>